<dbReference type="EMBL" id="BSOG01000001">
    <property type="protein sequence ID" value="GLR11672.1"/>
    <property type="molecule type" value="Genomic_DNA"/>
</dbReference>
<keyword evidence="7" id="KW-1185">Reference proteome</keyword>
<evidence type="ECO:0000259" key="5">
    <source>
        <dbReference type="PROSITE" id="PS50931"/>
    </source>
</evidence>
<dbReference type="RefSeq" id="WP_284194816.1">
    <property type="nucleotide sequence ID" value="NZ_BSOG01000001.1"/>
</dbReference>
<dbReference type="PANTHER" id="PTHR30537:SF80">
    <property type="entry name" value="TRANSCRIPTIONAL REGULATOR"/>
    <property type="match status" value="1"/>
</dbReference>
<keyword evidence="3" id="KW-0238">DNA-binding</keyword>
<accession>A0ABQ5Y9Q6</accession>
<evidence type="ECO:0000256" key="4">
    <source>
        <dbReference type="ARBA" id="ARBA00023163"/>
    </source>
</evidence>
<proteinExistence type="inferred from homology"/>
<evidence type="ECO:0000256" key="3">
    <source>
        <dbReference type="ARBA" id="ARBA00023125"/>
    </source>
</evidence>
<dbReference type="PROSITE" id="PS50931">
    <property type="entry name" value="HTH_LYSR"/>
    <property type="match status" value="1"/>
</dbReference>
<organism evidence="6 7">
    <name type="scientific">Chitinimonas prasina</name>
    <dbReference type="NCBI Taxonomy" id="1434937"/>
    <lineage>
        <taxon>Bacteria</taxon>
        <taxon>Pseudomonadati</taxon>
        <taxon>Pseudomonadota</taxon>
        <taxon>Betaproteobacteria</taxon>
        <taxon>Neisseriales</taxon>
        <taxon>Chitinibacteraceae</taxon>
        <taxon>Chitinimonas</taxon>
    </lineage>
</organism>
<evidence type="ECO:0000256" key="2">
    <source>
        <dbReference type="ARBA" id="ARBA00023015"/>
    </source>
</evidence>
<dbReference type="Gene3D" id="3.40.190.290">
    <property type="match status" value="1"/>
</dbReference>
<comment type="caution">
    <text evidence="6">The sequence shown here is derived from an EMBL/GenBank/DDBJ whole genome shotgun (WGS) entry which is preliminary data.</text>
</comment>
<reference evidence="7" key="1">
    <citation type="journal article" date="2019" name="Int. J. Syst. Evol. Microbiol.">
        <title>The Global Catalogue of Microorganisms (GCM) 10K type strain sequencing project: providing services to taxonomists for standard genome sequencing and annotation.</title>
        <authorList>
            <consortium name="The Broad Institute Genomics Platform"/>
            <consortium name="The Broad Institute Genome Sequencing Center for Infectious Disease"/>
            <person name="Wu L."/>
            <person name="Ma J."/>
        </authorList>
    </citation>
    <scope>NUCLEOTIDE SEQUENCE [LARGE SCALE GENOMIC DNA]</scope>
    <source>
        <strain evidence="7">NBRC 110044</strain>
    </source>
</reference>
<comment type="similarity">
    <text evidence="1">Belongs to the LysR transcriptional regulatory family.</text>
</comment>
<dbReference type="Pfam" id="PF03466">
    <property type="entry name" value="LysR_substrate"/>
    <property type="match status" value="1"/>
</dbReference>
<dbReference type="SUPFAM" id="SSF53850">
    <property type="entry name" value="Periplasmic binding protein-like II"/>
    <property type="match status" value="1"/>
</dbReference>
<keyword evidence="4" id="KW-0804">Transcription</keyword>
<dbReference type="InterPro" id="IPR005119">
    <property type="entry name" value="LysR_subst-bd"/>
</dbReference>
<feature type="domain" description="HTH lysR-type" evidence="5">
    <location>
        <begin position="1"/>
        <end position="59"/>
    </location>
</feature>
<dbReference type="SUPFAM" id="SSF46785">
    <property type="entry name" value="Winged helix' DNA-binding domain"/>
    <property type="match status" value="1"/>
</dbReference>
<protein>
    <submittedName>
        <fullName evidence="6">LysR family transcriptional regulator</fullName>
    </submittedName>
</protein>
<dbReference type="CDD" id="cd08422">
    <property type="entry name" value="PBP2_CrgA_like"/>
    <property type="match status" value="1"/>
</dbReference>
<gene>
    <name evidence="6" type="ORF">GCM10007907_04620</name>
</gene>
<dbReference type="PANTHER" id="PTHR30537">
    <property type="entry name" value="HTH-TYPE TRANSCRIPTIONAL REGULATOR"/>
    <property type="match status" value="1"/>
</dbReference>
<dbReference type="Gene3D" id="1.10.10.10">
    <property type="entry name" value="Winged helix-like DNA-binding domain superfamily/Winged helix DNA-binding domain"/>
    <property type="match status" value="1"/>
</dbReference>
<dbReference type="PRINTS" id="PR00039">
    <property type="entry name" value="HTHLYSR"/>
</dbReference>
<sequence length="302" mass="33489">MDRIRRLEYFVRAVELGSLSAAAREAGSSQPTLSKAVAALERELGVRLLERSTTSLAPTDTGRRFYERAKRVLEEWAESVAAARGLTGQPAGLLRVSAPVGLGEMHLNGWVLDFLAEYPDIEVELILDDRQVDLVEAGMELALRLGGPLPQQIIARRVAASARPVVAAPEFLARYPTLREPQDLARLPYLRYAWLQSGDQLELSNEADGQRETVAVRGRYLVNSSLAIREGLRRGIGAGIAPAWLIQDLLDTGELVLALPDWVAAPHQVHFLYPSRRYQPLRVRVFMDFLASRITRTAGFTV</sequence>
<evidence type="ECO:0000313" key="7">
    <source>
        <dbReference type="Proteomes" id="UP001156706"/>
    </source>
</evidence>
<evidence type="ECO:0000313" key="6">
    <source>
        <dbReference type="EMBL" id="GLR11672.1"/>
    </source>
</evidence>
<keyword evidence="2" id="KW-0805">Transcription regulation</keyword>
<dbReference type="InterPro" id="IPR036388">
    <property type="entry name" value="WH-like_DNA-bd_sf"/>
</dbReference>
<evidence type="ECO:0000256" key="1">
    <source>
        <dbReference type="ARBA" id="ARBA00009437"/>
    </source>
</evidence>
<dbReference type="Pfam" id="PF00126">
    <property type="entry name" value="HTH_1"/>
    <property type="match status" value="1"/>
</dbReference>
<dbReference type="InterPro" id="IPR036390">
    <property type="entry name" value="WH_DNA-bd_sf"/>
</dbReference>
<dbReference type="Proteomes" id="UP001156706">
    <property type="component" value="Unassembled WGS sequence"/>
</dbReference>
<dbReference type="InterPro" id="IPR000847">
    <property type="entry name" value="LysR_HTH_N"/>
</dbReference>
<name>A0ABQ5Y9Q6_9NEIS</name>
<dbReference type="InterPro" id="IPR058163">
    <property type="entry name" value="LysR-type_TF_proteobact-type"/>
</dbReference>